<protein>
    <submittedName>
        <fullName evidence="1">Uncharacterized protein</fullName>
    </submittedName>
</protein>
<dbReference type="RefSeq" id="WP_084384302.1">
    <property type="nucleotide sequence ID" value="NZ_CP021422.1"/>
</dbReference>
<proteinExistence type="predicted"/>
<evidence type="ECO:0000313" key="2">
    <source>
        <dbReference type="Proteomes" id="UP000196710"/>
    </source>
</evidence>
<dbReference type="Proteomes" id="UP000196710">
    <property type="component" value="Chromosome"/>
</dbReference>
<sequence length="88" mass="10405">MEWLRLIKDHIAASISVELEDLSPFDRRSGSMRCSGRIMSVFRMSIQLLVYFSVKNCYPNIYSIFACPLILRRWISLLPFLALRRETY</sequence>
<evidence type="ECO:0000313" key="1">
    <source>
        <dbReference type="EMBL" id="ASB39397.1"/>
    </source>
</evidence>
<dbReference type="EMBL" id="CP021422">
    <property type="protein sequence ID" value="ASB39397.1"/>
    <property type="molecule type" value="Genomic_DNA"/>
</dbReference>
<gene>
    <name evidence="1" type="ORF">ADH66_01235</name>
</gene>
<accession>A0ABM6L213</accession>
<keyword evidence="2" id="KW-1185">Reference proteome</keyword>
<organism evidence="1 2">
    <name type="scientific">Acutalibacter muris</name>
    <dbReference type="NCBI Taxonomy" id="1796620"/>
    <lineage>
        <taxon>Bacteria</taxon>
        <taxon>Bacillati</taxon>
        <taxon>Bacillota</taxon>
        <taxon>Clostridia</taxon>
        <taxon>Eubacteriales</taxon>
        <taxon>Acutalibacteraceae</taxon>
        <taxon>Acutalibacter</taxon>
    </lineage>
</organism>
<name>A0ABM6L213_9FIRM</name>
<reference evidence="2" key="1">
    <citation type="submission" date="2017-05" db="EMBL/GenBank/DDBJ databases">
        <title>Improved OligoMM genomes.</title>
        <authorList>
            <person name="Garzetti D."/>
        </authorList>
    </citation>
    <scope>NUCLEOTIDE SEQUENCE [LARGE SCALE GENOMIC DNA]</scope>
    <source>
        <strain evidence="2">KB18</strain>
    </source>
</reference>